<dbReference type="SUPFAM" id="SSF75005">
    <property type="entry name" value="Arabinanase/levansucrase/invertase"/>
    <property type="match status" value="1"/>
</dbReference>
<proteinExistence type="predicted"/>
<dbReference type="Proteomes" id="UP000244496">
    <property type="component" value="Chromosome"/>
</dbReference>
<name>A0A2S0UK46_9RHOB</name>
<gene>
    <name evidence="1" type="ORF">HYN69_06345</name>
</gene>
<organism evidence="1 2">
    <name type="scientific">Paragemmobacter aquarius</name>
    <dbReference type="NCBI Taxonomy" id="2169400"/>
    <lineage>
        <taxon>Bacteria</taxon>
        <taxon>Pseudomonadati</taxon>
        <taxon>Pseudomonadota</taxon>
        <taxon>Alphaproteobacteria</taxon>
        <taxon>Rhodobacterales</taxon>
        <taxon>Paracoccaceae</taxon>
        <taxon>Paragemmobacter</taxon>
    </lineage>
</organism>
<evidence type="ECO:0000313" key="1">
    <source>
        <dbReference type="EMBL" id="AWB48182.1"/>
    </source>
</evidence>
<dbReference type="InterPro" id="IPR023296">
    <property type="entry name" value="Glyco_hydro_beta-prop_sf"/>
</dbReference>
<sequence length="249" mass="28246">MNYPHRTENYILELRGDLSIKGCRKLKLESDQYSLIEAANGLEDMRLFSCGGKLYGIGAGIRDAGWKPSEQREITQILLTLDALGNVLNQNVLNSPLGYDVEKNWMPFEHNSELHIIYSVDPLTILKVQGNQLIQLGSQPSLSKIIHEDMKYRGSTNGIPFRGGYLFVIHNRRRYGEKHAYIHYFMFLDRDLNLIQISEPFLFDRPGIEFAINLVESGDSVLISYGIADRQSRVISVDANRVADLIGIS</sequence>
<evidence type="ECO:0000313" key="2">
    <source>
        <dbReference type="Proteomes" id="UP000244496"/>
    </source>
</evidence>
<dbReference type="AlphaFoldDB" id="A0A2S0UK46"/>
<accession>A0A2S0UK46</accession>
<dbReference type="KEGG" id="geh:HYN69_06345"/>
<dbReference type="EMBL" id="CP028918">
    <property type="protein sequence ID" value="AWB48182.1"/>
    <property type="molecule type" value="Genomic_DNA"/>
</dbReference>
<protein>
    <submittedName>
        <fullName evidence="1">Uncharacterized protein</fullName>
    </submittedName>
</protein>
<keyword evidence="2" id="KW-1185">Reference proteome</keyword>
<dbReference type="Gene3D" id="2.115.10.20">
    <property type="entry name" value="Glycosyl hydrolase domain, family 43"/>
    <property type="match status" value="1"/>
</dbReference>
<reference evidence="1 2" key="1">
    <citation type="submission" date="2018-04" db="EMBL/GenBank/DDBJ databases">
        <title>Genome sequencing of Gemmobacter.</title>
        <authorList>
            <person name="Yi H."/>
            <person name="Baek M.-G."/>
        </authorList>
    </citation>
    <scope>NUCLEOTIDE SEQUENCE [LARGE SCALE GENOMIC DNA]</scope>
    <source>
        <strain evidence="1 2">HYN0069</strain>
    </source>
</reference>